<dbReference type="NCBIfam" id="NF001843">
    <property type="entry name" value="PRK00567.1-4"/>
    <property type="match status" value="1"/>
</dbReference>
<dbReference type="GO" id="GO:0008381">
    <property type="term" value="F:mechanosensitive monoatomic ion channel activity"/>
    <property type="evidence" value="ECO:0007669"/>
    <property type="project" value="UniProtKB-UniRule"/>
</dbReference>
<accession>A0A0W0SSQ0</accession>
<dbReference type="RefSeq" id="WP_058440469.1">
    <property type="nucleotide sequence ID" value="NZ_CAAAHU010000020.1"/>
</dbReference>
<evidence type="ECO:0000256" key="10">
    <source>
        <dbReference type="HAMAP-Rule" id="MF_00115"/>
    </source>
</evidence>
<comment type="subcellular location">
    <subcellularLocation>
        <location evidence="10">Cell inner membrane</location>
        <topology evidence="10">Multi-pass membrane protein</topology>
    </subcellularLocation>
    <subcellularLocation>
        <location evidence="1">Cell membrane</location>
        <topology evidence="1">Multi-pass membrane protein</topology>
    </subcellularLocation>
</comment>
<reference evidence="11 12" key="1">
    <citation type="submission" date="2015-11" db="EMBL/GenBank/DDBJ databases">
        <title>Genomic analysis of 38 Legionella species identifies large and diverse effector repertoires.</title>
        <authorList>
            <person name="Burstein D."/>
            <person name="Amaro F."/>
            <person name="Zusman T."/>
            <person name="Lifshitz Z."/>
            <person name="Cohen O."/>
            <person name="Gilbert J.A."/>
            <person name="Pupko T."/>
            <person name="Shuman H.A."/>
            <person name="Segal G."/>
        </authorList>
    </citation>
    <scope>NUCLEOTIDE SEQUENCE [LARGE SCALE GENOMIC DNA]</scope>
    <source>
        <strain evidence="11 12">ATCC 43878</strain>
    </source>
</reference>
<dbReference type="PROSITE" id="PS01327">
    <property type="entry name" value="MSCL"/>
    <property type="match status" value="1"/>
</dbReference>
<comment type="similarity">
    <text evidence="2 10">Belongs to the MscL family.</text>
</comment>
<evidence type="ECO:0000256" key="2">
    <source>
        <dbReference type="ARBA" id="ARBA00007254"/>
    </source>
</evidence>
<dbReference type="InterPro" id="IPR036019">
    <property type="entry name" value="MscL_channel"/>
</dbReference>
<name>A0A0W0SSQ0_9GAMM</name>
<evidence type="ECO:0000256" key="4">
    <source>
        <dbReference type="ARBA" id="ARBA00022475"/>
    </source>
</evidence>
<keyword evidence="5 10" id="KW-0812">Transmembrane</keyword>
<dbReference type="HAMAP" id="MF_00115">
    <property type="entry name" value="MscL"/>
    <property type="match status" value="1"/>
</dbReference>
<dbReference type="STRING" id="29422.Lbru_0356"/>
<dbReference type="Pfam" id="PF01741">
    <property type="entry name" value="MscL"/>
    <property type="match status" value="1"/>
</dbReference>
<dbReference type="PANTHER" id="PTHR30266">
    <property type="entry name" value="MECHANOSENSITIVE CHANNEL MSCL"/>
    <property type="match status" value="1"/>
</dbReference>
<keyword evidence="4 10" id="KW-1003">Cell membrane</keyword>
<sequence>MSFFSEFKQFAMRGNVMDLAVAVVIGAAFGKIVSSLVDGIIMPLIGLLLGGIDISSKAFKIGAAVIKWGAFLQTIIDFTIIAFSIFVAIKFINLLQIKREEEPAKLTKEEAILIEIRDLLRTKTSDKNGGA</sequence>
<dbReference type="PRINTS" id="PR01264">
    <property type="entry name" value="MECHCHANNEL"/>
</dbReference>
<comment type="function">
    <text evidence="10">Channel that opens in response to stretch forces in the membrane lipid bilayer. May participate in the regulation of osmotic pressure changes within the cell.</text>
</comment>
<dbReference type="OrthoDB" id="9810350at2"/>
<evidence type="ECO:0000313" key="11">
    <source>
        <dbReference type="EMBL" id="KTC86415.1"/>
    </source>
</evidence>
<dbReference type="PANTHER" id="PTHR30266:SF2">
    <property type="entry name" value="LARGE-CONDUCTANCE MECHANOSENSITIVE CHANNEL"/>
    <property type="match status" value="1"/>
</dbReference>
<dbReference type="InterPro" id="IPR037673">
    <property type="entry name" value="MSC/AndL"/>
</dbReference>
<dbReference type="AlphaFoldDB" id="A0A0W0SSQ0"/>
<dbReference type="PATRIC" id="fig|29422.6.peg.370"/>
<dbReference type="Proteomes" id="UP000054742">
    <property type="component" value="Unassembled WGS sequence"/>
</dbReference>
<keyword evidence="10" id="KW-0997">Cell inner membrane</keyword>
<dbReference type="SUPFAM" id="SSF81330">
    <property type="entry name" value="Gated mechanosensitive channel"/>
    <property type="match status" value="1"/>
</dbReference>
<keyword evidence="7 10" id="KW-0406">Ion transport</keyword>
<evidence type="ECO:0000313" key="12">
    <source>
        <dbReference type="Proteomes" id="UP000054742"/>
    </source>
</evidence>
<dbReference type="GO" id="GO:0005886">
    <property type="term" value="C:plasma membrane"/>
    <property type="evidence" value="ECO:0007669"/>
    <property type="project" value="UniProtKB-SubCell"/>
</dbReference>
<evidence type="ECO:0000256" key="1">
    <source>
        <dbReference type="ARBA" id="ARBA00004651"/>
    </source>
</evidence>
<evidence type="ECO:0000256" key="5">
    <source>
        <dbReference type="ARBA" id="ARBA00022692"/>
    </source>
</evidence>
<dbReference type="Gene3D" id="1.10.1200.120">
    <property type="entry name" value="Large-conductance mechanosensitive channel, MscL, domain 1"/>
    <property type="match status" value="1"/>
</dbReference>
<keyword evidence="9 10" id="KW-0407">Ion channel</keyword>
<keyword evidence="8 10" id="KW-0472">Membrane</keyword>
<comment type="caution">
    <text evidence="11">The sequence shown here is derived from an EMBL/GenBank/DDBJ whole genome shotgun (WGS) entry which is preliminary data.</text>
</comment>
<evidence type="ECO:0000256" key="8">
    <source>
        <dbReference type="ARBA" id="ARBA00023136"/>
    </source>
</evidence>
<evidence type="ECO:0000256" key="6">
    <source>
        <dbReference type="ARBA" id="ARBA00022989"/>
    </source>
</evidence>
<protein>
    <recommendedName>
        <fullName evidence="10">Large-conductance mechanosensitive channel</fullName>
    </recommendedName>
</protein>
<proteinExistence type="inferred from homology"/>
<dbReference type="InterPro" id="IPR019823">
    <property type="entry name" value="Mechanosensitive_channel_CS"/>
</dbReference>
<dbReference type="InterPro" id="IPR001185">
    <property type="entry name" value="MS_channel"/>
</dbReference>
<evidence type="ECO:0000256" key="3">
    <source>
        <dbReference type="ARBA" id="ARBA00022448"/>
    </source>
</evidence>
<comment type="subunit">
    <text evidence="10">Homopentamer.</text>
</comment>
<evidence type="ECO:0000256" key="7">
    <source>
        <dbReference type="ARBA" id="ARBA00023065"/>
    </source>
</evidence>
<feature type="transmembrane region" description="Helical" evidence="10">
    <location>
        <begin position="21"/>
        <end position="48"/>
    </location>
</feature>
<gene>
    <name evidence="10 11" type="primary">mscL</name>
    <name evidence="11" type="ORF">Lbru_0356</name>
</gene>
<evidence type="ECO:0000256" key="9">
    <source>
        <dbReference type="ARBA" id="ARBA00023303"/>
    </source>
</evidence>
<organism evidence="11 12">
    <name type="scientific">Legionella brunensis</name>
    <dbReference type="NCBI Taxonomy" id="29422"/>
    <lineage>
        <taxon>Bacteria</taxon>
        <taxon>Pseudomonadati</taxon>
        <taxon>Pseudomonadota</taxon>
        <taxon>Gammaproteobacteria</taxon>
        <taxon>Legionellales</taxon>
        <taxon>Legionellaceae</taxon>
        <taxon>Legionella</taxon>
    </lineage>
</organism>
<dbReference type="NCBIfam" id="TIGR00220">
    <property type="entry name" value="mscL"/>
    <property type="match status" value="1"/>
</dbReference>
<keyword evidence="3 10" id="KW-0813">Transport</keyword>
<keyword evidence="12" id="KW-1185">Reference proteome</keyword>
<keyword evidence="6 10" id="KW-1133">Transmembrane helix</keyword>
<dbReference type="EMBL" id="LNXV01000004">
    <property type="protein sequence ID" value="KTC86415.1"/>
    <property type="molecule type" value="Genomic_DNA"/>
</dbReference>
<feature type="transmembrane region" description="Helical" evidence="10">
    <location>
        <begin position="68"/>
        <end position="89"/>
    </location>
</feature>